<dbReference type="EMBL" id="JBBPBM010000583">
    <property type="protein sequence ID" value="KAK8493977.1"/>
    <property type="molecule type" value="Genomic_DNA"/>
</dbReference>
<keyword evidence="4" id="KW-0812">Transmembrane</keyword>
<protein>
    <recommendedName>
        <fullName evidence="5">Nucleotide-diphospho-sugar transferase domain-containing protein</fullName>
    </recommendedName>
</protein>
<feature type="repeat" description="PPR" evidence="2">
    <location>
        <begin position="1167"/>
        <end position="1201"/>
    </location>
</feature>
<feature type="compositionally biased region" description="Low complexity" evidence="3">
    <location>
        <begin position="126"/>
        <end position="139"/>
    </location>
</feature>
<feature type="repeat" description="PPR" evidence="2">
    <location>
        <begin position="1065"/>
        <end position="1099"/>
    </location>
</feature>
<organism evidence="6 7">
    <name type="scientific">Hibiscus sabdariffa</name>
    <name type="common">roselle</name>
    <dbReference type="NCBI Taxonomy" id="183260"/>
    <lineage>
        <taxon>Eukaryota</taxon>
        <taxon>Viridiplantae</taxon>
        <taxon>Streptophyta</taxon>
        <taxon>Embryophyta</taxon>
        <taxon>Tracheophyta</taxon>
        <taxon>Spermatophyta</taxon>
        <taxon>Magnoliopsida</taxon>
        <taxon>eudicotyledons</taxon>
        <taxon>Gunneridae</taxon>
        <taxon>Pentapetalae</taxon>
        <taxon>rosids</taxon>
        <taxon>malvids</taxon>
        <taxon>Malvales</taxon>
        <taxon>Malvaceae</taxon>
        <taxon>Malvoideae</taxon>
        <taxon>Hibiscus</taxon>
    </lineage>
</organism>
<feature type="transmembrane region" description="Helical" evidence="4">
    <location>
        <begin position="175"/>
        <end position="194"/>
    </location>
</feature>
<dbReference type="NCBIfam" id="TIGR00756">
    <property type="entry name" value="PPR"/>
    <property type="match status" value="4"/>
</dbReference>
<feature type="domain" description="Nucleotide-diphospho-sugar transferase" evidence="5">
    <location>
        <begin position="202"/>
        <end position="426"/>
    </location>
</feature>
<evidence type="ECO:0000256" key="4">
    <source>
        <dbReference type="SAM" id="Phobius"/>
    </source>
</evidence>
<feature type="repeat" description="PPR" evidence="2">
    <location>
        <begin position="1269"/>
        <end position="1299"/>
    </location>
</feature>
<gene>
    <name evidence="6" type="ORF">V6N12_041782</name>
</gene>
<feature type="transmembrane region" description="Helical" evidence="4">
    <location>
        <begin position="78"/>
        <end position="100"/>
    </location>
</feature>
<dbReference type="Gene3D" id="1.25.40.10">
    <property type="entry name" value="Tetratricopeptide repeat domain"/>
    <property type="match status" value="7"/>
</dbReference>
<keyword evidence="1" id="KW-0677">Repeat</keyword>
<dbReference type="InterPro" id="IPR046848">
    <property type="entry name" value="E_motif"/>
</dbReference>
<comment type="caution">
    <text evidence="6">The sequence shown here is derived from an EMBL/GenBank/DDBJ whole genome shotgun (WGS) entry which is preliminary data.</text>
</comment>
<dbReference type="Pfam" id="PF03407">
    <property type="entry name" value="Nucleotid_trans"/>
    <property type="match status" value="1"/>
</dbReference>
<dbReference type="PANTHER" id="PTHR46936">
    <property type="entry name" value="ARABINOSYLTRANSFERASE XEG113"/>
    <property type="match status" value="1"/>
</dbReference>
<dbReference type="InterPro" id="IPR053250">
    <property type="entry name" value="Glycosyltransferase_77"/>
</dbReference>
<dbReference type="Pfam" id="PF01535">
    <property type="entry name" value="PPR"/>
    <property type="match status" value="6"/>
</dbReference>
<name>A0ABR2ALE2_9ROSI</name>
<accession>A0ABR2ALE2</accession>
<dbReference type="Pfam" id="PF13041">
    <property type="entry name" value="PPR_2"/>
    <property type="match status" value="1"/>
</dbReference>
<evidence type="ECO:0000256" key="1">
    <source>
        <dbReference type="ARBA" id="ARBA00022737"/>
    </source>
</evidence>
<sequence>MVNPAAGLGLRGSAGQGKDCIVYKQIKSHLHPQLFNAQEIKKNDDCLRLVKQLGSNPSKMGGWRNAVQEAVGSRPLFLTIYATVLVGIMVSSFYVFSAIYSPVASTTRSVSSSWLPTPLLSQNGVSRSSNISQSSQPRSNKLRPIWEAPPRTSKMPRLKSFRLTKELVRQRAKDNVIIVTFGNFAFMDIILTWVKHLTDLGVSNLLVGAMDTKLLKALYWKGIPVFDMGSRMSTDDVGWGTPTFHKMGREKVLLINAILPFGVELLMCDTDMVWLKDPLPYLARYPDADVLTSSDQVAPTVIDDRLADWKLVGAAYNVGIFHWRPTQPAIKLAKEWKDLLLADDNIWDQNGFNDLVHKQIGPAVDDESGLFYAYDGNLKLGILPESIFCNGHTYFVQAMYQQLRLEPYAVHTTFQYAGTEGKRHRLREAMVFYDPPEYYDAPGGFLSFKPSIPKRLLFDGKHNLGSHFSLINYQMKQIRSALAIASVLNRTLVMPPLWCRLDRLWFPHPGVLVGTMTRQPFLCPLDHVFEVNNMLKDFPVEEFGPAIDIREYSFFNNPSLLQQVKESWLDVQLCKEGSKDCHASSNTSQPGLLRFPKHSSEEMLKTVFSSFKDVKVIQFSSMQDAFLGFTDKTREEKFRKRVKQYVGIWCCVDHIPGHIYYDMYWDEKPGWKPAPPQTPEDDHPPCSVQARITNVRSMKFEIVKGCCWAAKSSKANFPRDLIRLTGYFSSALLPRNQSSSKRIIVPCKLKHPLLFIESYGLCSNVHLSFTANSLQFCTVHHPFVKTSQRDPHQLYTRFYDVIDLLKSSMARPNLVTTTIAHCLAIKVGALAHLPVCTSLLTSYSRAKDLSSSLGLFDEFSNKDVILWNAIINAAVENNSYNVATRFFIEMTEVGAAFDSTTLLLIVSASSHMKYLKCGKSIHCLSIKLGMLWDCNLCNAVLDMYAKCGDLSSSQSMFTWMETRDVITWNSMVNGFLYNGHPEKSFWCFREMICFGIRVDSVSLSCAISASADMGELSSGQAIHAWGIKQGYNYDISFPNSLISLYSEYGDIEASKSVFKEMVVRDVVSWNAMIRGLASNGRVVETFDMLYKMQLTGYAQLGVATLFTIISLCAEQMLLREGKSVHGFTVRRQMISDVWVTNSLLDMYSKCDCVVKGEFLFNTIPRRDLVSWNAMISCYSRNGYSKEAQSLFTKLIHQRLQLSFSTVLAVISSCIPPDSLQFGKSIHCWGQKAGFSNNILIVNSLMHMYVNFGDLPAAFMLLERIHAEEDIACWNTIIAGCTRNGHFREALATFNWMRQEISVMWDSITLVNVISACGNLALLCEGKSLHGLAIKTFVGSETRVQNALITMYGRCSHAKSAKSVFDFCSSRNLCSWNCMISAFSQNKEGRRALELFHFLEFEPNEITIVALLSACNQLGLSRQGKQIHGHVFRFGISENSFVTAALVDMYSNCGRLDLGWQIFTKSEEKSIAVWNSMISAYGYHGNGKMAIQLFHKMCDSGIRPSKSSFVNLLSACSHSGLVNEGLSYYRVMLGEYGVEAVTEHQVCIVDMLGRAGKLQEAYEFINQIPGETEAGLWGALLSACNYHGNVEMGRKVAQHLFGLEPENVVGYYIALANLYVGAGGWKDAVELRQIAQHKNLKKLPAYSLLINIDAASSSTAASSP</sequence>
<keyword evidence="4" id="KW-0472">Membrane</keyword>
<dbReference type="Pfam" id="PF20431">
    <property type="entry name" value="E_motif"/>
    <property type="match status" value="1"/>
</dbReference>
<dbReference type="PROSITE" id="PS51375">
    <property type="entry name" value="PPR"/>
    <property type="match status" value="5"/>
</dbReference>
<feature type="repeat" description="PPR" evidence="2">
    <location>
        <begin position="964"/>
        <end position="998"/>
    </location>
</feature>
<evidence type="ECO:0000259" key="5">
    <source>
        <dbReference type="Pfam" id="PF03407"/>
    </source>
</evidence>
<evidence type="ECO:0000256" key="3">
    <source>
        <dbReference type="SAM" id="MobiDB-lite"/>
    </source>
</evidence>
<evidence type="ECO:0000256" key="2">
    <source>
        <dbReference type="PROSITE-ProRule" id="PRU00708"/>
    </source>
</evidence>
<feature type="region of interest" description="Disordered" evidence="3">
    <location>
        <begin position="123"/>
        <end position="146"/>
    </location>
</feature>
<dbReference type="InterPro" id="IPR002885">
    <property type="entry name" value="PPR_rpt"/>
</dbReference>
<keyword evidence="4" id="KW-1133">Transmembrane helix</keyword>
<feature type="repeat" description="PPR" evidence="2">
    <location>
        <begin position="1469"/>
        <end position="1503"/>
    </location>
</feature>
<evidence type="ECO:0000313" key="7">
    <source>
        <dbReference type="Proteomes" id="UP001472677"/>
    </source>
</evidence>
<evidence type="ECO:0000313" key="6">
    <source>
        <dbReference type="EMBL" id="KAK8493977.1"/>
    </source>
</evidence>
<dbReference type="Proteomes" id="UP001472677">
    <property type="component" value="Unassembled WGS sequence"/>
</dbReference>
<proteinExistence type="predicted"/>
<dbReference type="PANTHER" id="PTHR46936:SF1">
    <property type="entry name" value="ARABINOSYLTRANSFERASE XEG113"/>
    <property type="match status" value="1"/>
</dbReference>
<dbReference type="InterPro" id="IPR005069">
    <property type="entry name" value="Nucl-diP-sugar_transferase"/>
</dbReference>
<reference evidence="6 7" key="1">
    <citation type="journal article" date="2024" name="G3 (Bethesda)">
        <title>Genome assembly of Hibiscus sabdariffa L. provides insights into metabolisms of medicinal natural products.</title>
        <authorList>
            <person name="Kim T."/>
        </authorList>
    </citation>
    <scope>NUCLEOTIDE SEQUENCE [LARGE SCALE GENOMIC DNA]</scope>
    <source>
        <strain evidence="6">TK-2024</strain>
        <tissue evidence="6">Old leaves</tissue>
    </source>
</reference>
<dbReference type="InterPro" id="IPR011990">
    <property type="entry name" value="TPR-like_helical_dom_sf"/>
</dbReference>
<keyword evidence="7" id="KW-1185">Reference proteome</keyword>